<evidence type="ECO:0000313" key="8">
    <source>
        <dbReference type="Proteomes" id="UP000762676"/>
    </source>
</evidence>
<name>A0AAV4JGB8_9GAST</name>
<comment type="caution">
    <text evidence="7">The sequence shown here is derived from an EMBL/GenBank/DDBJ whole genome shotgun (WGS) entry which is preliminary data.</text>
</comment>
<dbReference type="PANTHER" id="PTHR18359:SF0">
    <property type="entry name" value="U3 SMALL NUCLEOLAR RNA-ASSOCIATED PROTEIN 18 HOMOLOG"/>
    <property type="match status" value="1"/>
</dbReference>
<comment type="similarity">
    <text evidence="6">Belongs to the WD repeat UTP18 family.</text>
</comment>
<dbReference type="SUPFAM" id="SSF50978">
    <property type="entry name" value="WD40 repeat-like"/>
    <property type="match status" value="1"/>
</dbReference>
<evidence type="ECO:0000256" key="6">
    <source>
        <dbReference type="ARBA" id="ARBA00025767"/>
    </source>
</evidence>
<keyword evidence="5" id="KW-0539">Nucleus</keyword>
<dbReference type="InterPro" id="IPR015943">
    <property type="entry name" value="WD40/YVTN_repeat-like_dom_sf"/>
</dbReference>
<dbReference type="Proteomes" id="UP000762676">
    <property type="component" value="Unassembled WGS sequence"/>
</dbReference>
<accession>A0AAV4JGB8</accession>
<dbReference type="InterPro" id="IPR001680">
    <property type="entry name" value="WD40_rpt"/>
</dbReference>
<dbReference type="Gene3D" id="2.130.10.10">
    <property type="entry name" value="YVTN repeat-like/Quinoprotein amine dehydrogenase"/>
    <property type="match status" value="1"/>
</dbReference>
<dbReference type="Pfam" id="PF00400">
    <property type="entry name" value="WD40"/>
    <property type="match status" value="1"/>
</dbReference>
<dbReference type="InterPro" id="IPR036322">
    <property type="entry name" value="WD40_repeat_dom_sf"/>
</dbReference>
<evidence type="ECO:0000256" key="1">
    <source>
        <dbReference type="ARBA" id="ARBA00004604"/>
    </source>
</evidence>
<keyword evidence="8" id="KW-1185">Reference proteome</keyword>
<evidence type="ECO:0000256" key="3">
    <source>
        <dbReference type="ARBA" id="ARBA00022574"/>
    </source>
</evidence>
<keyword evidence="4" id="KW-0677">Repeat</keyword>
<evidence type="ECO:0000256" key="4">
    <source>
        <dbReference type="ARBA" id="ARBA00022737"/>
    </source>
</evidence>
<dbReference type="AlphaFoldDB" id="A0AAV4JGB8"/>
<evidence type="ECO:0000256" key="5">
    <source>
        <dbReference type="ARBA" id="ARBA00023242"/>
    </source>
</evidence>
<evidence type="ECO:0000313" key="7">
    <source>
        <dbReference type="EMBL" id="GFS20482.1"/>
    </source>
</evidence>
<dbReference type="InterPro" id="IPR045161">
    <property type="entry name" value="Utp18"/>
</dbReference>
<dbReference type="EMBL" id="BMAT01013795">
    <property type="protein sequence ID" value="GFS20482.1"/>
    <property type="molecule type" value="Genomic_DNA"/>
</dbReference>
<sequence>MLRRRRAVPSNTKSKTNVSTVKAKVLGDTQKDDREAALEEEILGVGENIIDALPHLEVAKKERKRKKRTDAATEVKKWHDSDDEQLAEYETNNPSWAARFDDDKSDATFYIVAQDCLKCVEFHPKATVLMTGGNDQTVRLFAIDGSQNRKIHSIFLERCPVYCCRFSRGGSEIVMGSKHKSFYIYDMEGSSGITFRPKLKGLEVRDTSRFVISPDGRFIAFFGEHGYIHLFSQDSKELIDSVKMNGLVASVCFSKDGQLMYTFGSMNCFCFPWKGHKADSIGPFIDCDAFKVNLL</sequence>
<evidence type="ECO:0000256" key="2">
    <source>
        <dbReference type="ARBA" id="ARBA00022552"/>
    </source>
</evidence>
<protein>
    <submittedName>
        <fullName evidence="7">U3 small nucleolar RNA-associated protein 18</fullName>
    </submittedName>
</protein>
<organism evidence="7 8">
    <name type="scientific">Elysia marginata</name>
    <dbReference type="NCBI Taxonomy" id="1093978"/>
    <lineage>
        <taxon>Eukaryota</taxon>
        <taxon>Metazoa</taxon>
        <taxon>Spiralia</taxon>
        <taxon>Lophotrochozoa</taxon>
        <taxon>Mollusca</taxon>
        <taxon>Gastropoda</taxon>
        <taxon>Heterobranchia</taxon>
        <taxon>Euthyneura</taxon>
        <taxon>Panpulmonata</taxon>
        <taxon>Sacoglossa</taxon>
        <taxon>Placobranchoidea</taxon>
        <taxon>Plakobranchidae</taxon>
        <taxon>Elysia</taxon>
    </lineage>
</organism>
<reference evidence="7 8" key="1">
    <citation type="journal article" date="2021" name="Elife">
        <title>Chloroplast acquisition without the gene transfer in kleptoplastic sea slugs, Plakobranchus ocellatus.</title>
        <authorList>
            <person name="Maeda T."/>
            <person name="Takahashi S."/>
            <person name="Yoshida T."/>
            <person name="Shimamura S."/>
            <person name="Takaki Y."/>
            <person name="Nagai Y."/>
            <person name="Toyoda A."/>
            <person name="Suzuki Y."/>
            <person name="Arimoto A."/>
            <person name="Ishii H."/>
            <person name="Satoh N."/>
            <person name="Nishiyama T."/>
            <person name="Hasebe M."/>
            <person name="Maruyama T."/>
            <person name="Minagawa J."/>
            <person name="Obokata J."/>
            <person name="Shigenobu S."/>
        </authorList>
    </citation>
    <scope>NUCLEOTIDE SEQUENCE [LARGE SCALE GENOMIC DNA]</scope>
</reference>
<comment type="subcellular location">
    <subcellularLocation>
        <location evidence="1">Nucleus</location>
        <location evidence="1">Nucleolus</location>
    </subcellularLocation>
</comment>
<keyword evidence="3" id="KW-0853">WD repeat</keyword>
<dbReference type="GO" id="GO:0006364">
    <property type="term" value="P:rRNA processing"/>
    <property type="evidence" value="ECO:0007669"/>
    <property type="project" value="UniProtKB-KW"/>
</dbReference>
<proteinExistence type="inferred from homology"/>
<keyword evidence="2" id="KW-0698">rRNA processing</keyword>
<dbReference type="PANTHER" id="PTHR18359">
    <property type="entry name" value="WD-REPEAT PROTEIN-RELATED"/>
    <property type="match status" value="1"/>
</dbReference>
<dbReference type="SMART" id="SM00320">
    <property type="entry name" value="WD40"/>
    <property type="match status" value="3"/>
</dbReference>
<dbReference type="GO" id="GO:0034388">
    <property type="term" value="C:Pwp2p-containing subcomplex of 90S preribosome"/>
    <property type="evidence" value="ECO:0007669"/>
    <property type="project" value="TreeGrafter"/>
</dbReference>
<gene>
    <name evidence="7" type="ORF">ElyMa_006900400</name>
</gene>
<dbReference type="GO" id="GO:0032040">
    <property type="term" value="C:small-subunit processome"/>
    <property type="evidence" value="ECO:0007669"/>
    <property type="project" value="TreeGrafter"/>
</dbReference>